<dbReference type="CDD" id="cd00438">
    <property type="entry name" value="cupin_RmlC"/>
    <property type="match status" value="1"/>
</dbReference>
<comment type="pathway">
    <text evidence="7">Carbohydrate biosynthesis; dTDP-L-rhamnose biosynthesis.</text>
</comment>
<comment type="function">
    <text evidence="2 7">Catalyzes the epimerization of the C3' and C5'positions of dTDP-6-deoxy-D-xylo-4-hexulose, forming dTDP-6-deoxy-L-lyxo-4-hexulose.</text>
</comment>
<feature type="site" description="Participates in a stacking interaction with the thymidine ring of dTDP-4-oxo-6-deoxyglucose" evidence="6">
    <location>
        <position position="138"/>
    </location>
</feature>
<feature type="active site" description="Proton acceptor" evidence="5">
    <location>
        <position position="62"/>
    </location>
</feature>
<dbReference type="EMBL" id="DMVW01000118">
    <property type="protein sequence ID" value="HAR52615.1"/>
    <property type="molecule type" value="Genomic_DNA"/>
</dbReference>
<evidence type="ECO:0000256" key="3">
    <source>
        <dbReference type="ARBA" id="ARBA00012098"/>
    </source>
</evidence>
<protein>
    <recommendedName>
        <fullName evidence="4 7">dTDP-4-dehydrorhamnose 3,5-epimerase</fullName>
        <ecNumber evidence="3 7">5.1.3.13</ecNumber>
    </recommendedName>
    <alternativeName>
        <fullName evidence="7">Thymidine diphospho-4-keto-rhamnose 3,5-epimerase</fullName>
    </alternativeName>
</protein>
<dbReference type="SUPFAM" id="SSF51182">
    <property type="entry name" value="RmlC-like cupins"/>
    <property type="match status" value="1"/>
</dbReference>
<sequence>MKFQPLSLDGAYRVTLEERGDARGFFARMFCEEEFAALGLATRWVQVNTSYSADKGTLRGFHFQRPPQAEAKLIRCLKGAIHDVIVDLRSGSPSFGQHVALQLDDRTRAMIYVPPGCAHGFQTLTKDCELLYFHSATYDPTHEGGLHHADPALDIQWPLPITQVSDRDQRFPYLQDLQPIEL</sequence>
<dbReference type="GO" id="GO:0008830">
    <property type="term" value="F:dTDP-4-dehydrorhamnose 3,5-epimerase activity"/>
    <property type="evidence" value="ECO:0007669"/>
    <property type="project" value="UniProtKB-UniRule"/>
</dbReference>
<dbReference type="GO" id="GO:0005829">
    <property type="term" value="C:cytosol"/>
    <property type="evidence" value="ECO:0007669"/>
    <property type="project" value="TreeGrafter"/>
</dbReference>
<evidence type="ECO:0000256" key="7">
    <source>
        <dbReference type="RuleBase" id="RU364069"/>
    </source>
</evidence>
<evidence type="ECO:0000256" key="2">
    <source>
        <dbReference type="ARBA" id="ARBA00001997"/>
    </source>
</evidence>
<evidence type="ECO:0000256" key="1">
    <source>
        <dbReference type="ARBA" id="ARBA00001298"/>
    </source>
</evidence>
<organism evidence="8 9">
    <name type="scientific">Roseovarius nubinhibens</name>
    <dbReference type="NCBI Taxonomy" id="314263"/>
    <lineage>
        <taxon>Bacteria</taxon>
        <taxon>Pseudomonadati</taxon>
        <taxon>Pseudomonadota</taxon>
        <taxon>Alphaproteobacteria</taxon>
        <taxon>Rhodobacterales</taxon>
        <taxon>Roseobacteraceae</taxon>
        <taxon>Roseovarius</taxon>
    </lineage>
</organism>
<dbReference type="Gene3D" id="2.60.120.10">
    <property type="entry name" value="Jelly Rolls"/>
    <property type="match status" value="1"/>
</dbReference>
<keyword evidence="7" id="KW-0413">Isomerase</keyword>
<dbReference type="InterPro" id="IPR011051">
    <property type="entry name" value="RmlC_Cupin_sf"/>
</dbReference>
<comment type="catalytic activity">
    <reaction evidence="1 7">
        <text>dTDP-4-dehydro-6-deoxy-alpha-D-glucose = dTDP-4-dehydro-beta-L-rhamnose</text>
        <dbReference type="Rhea" id="RHEA:16969"/>
        <dbReference type="ChEBI" id="CHEBI:57649"/>
        <dbReference type="ChEBI" id="CHEBI:62830"/>
        <dbReference type="EC" id="5.1.3.13"/>
    </reaction>
</comment>
<dbReference type="NCBIfam" id="TIGR01221">
    <property type="entry name" value="rmlC"/>
    <property type="match status" value="1"/>
</dbReference>
<evidence type="ECO:0000256" key="6">
    <source>
        <dbReference type="PIRSR" id="PIRSR600888-3"/>
    </source>
</evidence>
<dbReference type="AlphaFoldDB" id="A0A348WDK3"/>
<dbReference type="InterPro" id="IPR014710">
    <property type="entry name" value="RmlC-like_jellyroll"/>
</dbReference>
<accession>A0A348WDK3</accession>
<name>A0A348WDK3_9RHOB</name>
<dbReference type="GO" id="GO:0000271">
    <property type="term" value="P:polysaccharide biosynthetic process"/>
    <property type="evidence" value="ECO:0007669"/>
    <property type="project" value="TreeGrafter"/>
</dbReference>
<dbReference type="PANTHER" id="PTHR21047">
    <property type="entry name" value="DTDP-6-DEOXY-D-GLUCOSE-3,5 EPIMERASE"/>
    <property type="match status" value="1"/>
</dbReference>
<dbReference type="PANTHER" id="PTHR21047:SF2">
    <property type="entry name" value="THYMIDINE DIPHOSPHO-4-KETO-RHAMNOSE 3,5-EPIMERASE"/>
    <property type="match status" value="1"/>
</dbReference>
<reference evidence="8 9" key="1">
    <citation type="journal article" date="2018" name="Nat. Biotechnol.">
        <title>A standardized bacterial taxonomy based on genome phylogeny substantially revises the tree of life.</title>
        <authorList>
            <person name="Parks D.H."/>
            <person name="Chuvochina M."/>
            <person name="Waite D.W."/>
            <person name="Rinke C."/>
            <person name="Skarshewski A."/>
            <person name="Chaumeil P.A."/>
            <person name="Hugenholtz P."/>
        </authorList>
    </citation>
    <scope>NUCLEOTIDE SEQUENCE [LARGE SCALE GENOMIC DNA]</scope>
    <source>
        <strain evidence="8">UBA9169</strain>
    </source>
</reference>
<dbReference type="UniPathway" id="UPA00124"/>
<comment type="similarity">
    <text evidence="7">Belongs to the dTDP-4-dehydrorhamnose 3,5-epimerase family.</text>
</comment>
<evidence type="ECO:0000256" key="5">
    <source>
        <dbReference type="PIRSR" id="PIRSR600888-1"/>
    </source>
</evidence>
<dbReference type="RefSeq" id="WP_339852371.1">
    <property type="nucleotide sequence ID" value="NZ_CAXAXR010000003.1"/>
</dbReference>
<feature type="active site" description="Proton donor" evidence="5">
    <location>
        <position position="132"/>
    </location>
</feature>
<dbReference type="EC" id="5.1.3.13" evidence="3 7"/>
<comment type="caution">
    <text evidence="8">The sequence shown here is derived from an EMBL/GenBank/DDBJ whole genome shotgun (WGS) entry which is preliminary data.</text>
</comment>
<evidence type="ECO:0000256" key="4">
    <source>
        <dbReference type="ARBA" id="ARBA00019595"/>
    </source>
</evidence>
<gene>
    <name evidence="8" type="primary">rfbC</name>
    <name evidence="8" type="ORF">DCS45_12175</name>
</gene>
<comment type="subunit">
    <text evidence="7">Homodimer.</text>
</comment>
<dbReference type="InterPro" id="IPR000888">
    <property type="entry name" value="RmlC-like"/>
</dbReference>
<dbReference type="GO" id="GO:0019305">
    <property type="term" value="P:dTDP-rhamnose biosynthetic process"/>
    <property type="evidence" value="ECO:0007669"/>
    <property type="project" value="UniProtKB-UniRule"/>
</dbReference>
<dbReference type="Pfam" id="PF00908">
    <property type="entry name" value="dTDP_sugar_isom"/>
    <property type="match status" value="1"/>
</dbReference>
<evidence type="ECO:0000313" key="9">
    <source>
        <dbReference type="Proteomes" id="UP000264719"/>
    </source>
</evidence>
<proteinExistence type="inferred from homology"/>
<dbReference type="Proteomes" id="UP000264719">
    <property type="component" value="Unassembled WGS sequence"/>
</dbReference>
<evidence type="ECO:0000313" key="8">
    <source>
        <dbReference type="EMBL" id="HAR52615.1"/>
    </source>
</evidence>